<evidence type="ECO:0000256" key="6">
    <source>
        <dbReference type="ARBA" id="ARBA00022499"/>
    </source>
</evidence>
<evidence type="ECO:0000256" key="12">
    <source>
        <dbReference type="ARBA" id="ARBA00025743"/>
    </source>
</evidence>
<dbReference type="InterPro" id="IPR042527">
    <property type="entry name" value="Atg5_UblA_dom_sf"/>
</dbReference>
<feature type="domain" description="GST N-terminal" evidence="17">
    <location>
        <begin position="379"/>
        <end position="459"/>
    </location>
</feature>
<dbReference type="PROSITE" id="PS50405">
    <property type="entry name" value="GST_CTER"/>
    <property type="match status" value="1"/>
</dbReference>
<keyword evidence="10" id="KW-0653">Protein transport</keyword>
<dbReference type="Proteomes" id="UP000197138">
    <property type="component" value="Unassembled WGS sequence"/>
</dbReference>
<dbReference type="GO" id="GO:0006749">
    <property type="term" value="P:glutathione metabolic process"/>
    <property type="evidence" value="ECO:0007669"/>
    <property type="project" value="InterPro"/>
</dbReference>
<comment type="catalytic activity">
    <reaction evidence="13">
        <text>RX + glutathione = an S-substituted glutathione + a halide anion + H(+)</text>
        <dbReference type="Rhea" id="RHEA:16437"/>
        <dbReference type="ChEBI" id="CHEBI:15378"/>
        <dbReference type="ChEBI" id="CHEBI:16042"/>
        <dbReference type="ChEBI" id="CHEBI:17792"/>
        <dbReference type="ChEBI" id="CHEBI:57925"/>
        <dbReference type="ChEBI" id="CHEBI:90779"/>
        <dbReference type="EC" id="2.5.1.18"/>
    </reaction>
</comment>
<evidence type="ECO:0000256" key="14">
    <source>
        <dbReference type="ARBA" id="ARBA00063412"/>
    </source>
</evidence>
<keyword evidence="5 15" id="KW-0963">Cytoplasm</keyword>
<comment type="similarity">
    <text evidence="2 15">Belongs to the ATG5 family.</text>
</comment>
<dbReference type="SFLD" id="SFLDG01152">
    <property type="entry name" value="Main.3:_Omega-_and_Tau-like"/>
    <property type="match status" value="1"/>
</dbReference>
<dbReference type="GO" id="GO:0019776">
    <property type="term" value="F:Atg8-family ligase activity"/>
    <property type="evidence" value="ECO:0007669"/>
    <property type="project" value="TreeGrafter"/>
</dbReference>
<feature type="domain" description="GST C-terminal" evidence="18">
    <location>
        <begin position="464"/>
        <end position="584"/>
    </location>
</feature>
<dbReference type="Pfam" id="PF20637">
    <property type="entry name" value="ATG5_HBR"/>
    <property type="match status" value="1"/>
</dbReference>
<dbReference type="FunFam" id="3.10.20.620:FF:000002">
    <property type="entry name" value="Autophagy protein 5"/>
    <property type="match status" value="1"/>
</dbReference>
<comment type="subunit">
    <text evidence="15">Conjugated with ATG12.</text>
</comment>
<dbReference type="Gene3D" id="3.10.20.90">
    <property type="entry name" value="Phosphatidylinositol 3-kinase Catalytic Subunit, Chain A, domain 1"/>
    <property type="match status" value="1"/>
</dbReference>
<feature type="compositionally biased region" description="Basic and acidic residues" evidence="16">
    <location>
        <begin position="272"/>
        <end position="282"/>
    </location>
</feature>
<dbReference type="InterPro" id="IPR048940">
    <property type="entry name" value="ATG5_HBR"/>
</dbReference>
<dbReference type="GO" id="GO:0015031">
    <property type="term" value="P:protein transport"/>
    <property type="evidence" value="ECO:0007669"/>
    <property type="project" value="UniProtKB-KW"/>
</dbReference>
<keyword evidence="11 15" id="KW-0072">Autophagy</keyword>
<evidence type="ECO:0000313" key="19">
    <source>
        <dbReference type="EMBL" id="OWM84956.1"/>
    </source>
</evidence>
<keyword evidence="8" id="KW-0808">Transferase</keyword>
<evidence type="ECO:0000259" key="17">
    <source>
        <dbReference type="PROSITE" id="PS50404"/>
    </source>
</evidence>
<dbReference type="GO" id="GO:0005829">
    <property type="term" value="C:cytosol"/>
    <property type="evidence" value="ECO:0007669"/>
    <property type="project" value="UniProtKB-SubCell"/>
</dbReference>
<comment type="subcellular location">
    <subcellularLocation>
        <location evidence="1">Cytoplasm</location>
        <location evidence="1">Cytosol</location>
    </subcellularLocation>
</comment>
<dbReference type="FunFam" id="1.10.246.190:FF:000002">
    <property type="entry name" value="Autophagy protein 5"/>
    <property type="match status" value="1"/>
</dbReference>
<dbReference type="InterPro" id="IPR004045">
    <property type="entry name" value="Glutathione_S-Trfase_N"/>
</dbReference>
<evidence type="ECO:0000256" key="4">
    <source>
        <dbReference type="ARBA" id="ARBA00022448"/>
    </source>
</evidence>
<evidence type="ECO:0000313" key="20">
    <source>
        <dbReference type="Proteomes" id="UP000197138"/>
    </source>
</evidence>
<organism evidence="19 20">
    <name type="scientific">Punica granatum</name>
    <name type="common">Pomegranate</name>
    <dbReference type="NCBI Taxonomy" id="22663"/>
    <lineage>
        <taxon>Eukaryota</taxon>
        <taxon>Viridiplantae</taxon>
        <taxon>Streptophyta</taxon>
        <taxon>Embryophyta</taxon>
        <taxon>Tracheophyta</taxon>
        <taxon>Spermatophyta</taxon>
        <taxon>Magnoliopsida</taxon>
        <taxon>eudicotyledons</taxon>
        <taxon>Gunneridae</taxon>
        <taxon>Pentapetalae</taxon>
        <taxon>rosids</taxon>
        <taxon>malvids</taxon>
        <taxon>Myrtales</taxon>
        <taxon>Lythraceae</taxon>
        <taxon>Punica</taxon>
    </lineage>
</organism>
<dbReference type="InterPro" id="IPR048939">
    <property type="entry name" value="ATG5_UblA"/>
</dbReference>
<comment type="function">
    <text evidence="15">Required for autophagy.</text>
</comment>
<reference evidence="20" key="1">
    <citation type="journal article" date="2017" name="Plant J.">
        <title>The pomegranate (Punica granatum L.) genome and the genomics of punicalagin biosynthesis.</title>
        <authorList>
            <person name="Qin G."/>
            <person name="Xu C."/>
            <person name="Ming R."/>
            <person name="Tang H."/>
            <person name="Guyot R."/>
            <person name="Kramer E.M."/>
            <person name="Hu Y."/>
            <person name="Yi X."/>
            <person name="Qi Y."/>
            <person name="Xu X."/>
            <person name="Gao Z."/>
            <person name="Pan H."/>
            <person name="Jian J."/>
            <person name="Tian Y."/>
            <person name="Yue Z."/>
            <person name="Xu Y."/>
        </authorList>
    </citation>
    <scope>NUCLEOTIDE SEQUENCE [LARGE SCALE GENOMIC DNA]</scope>
    <source>
        <strain evidence="20">cv. Dabenzi</strain>
    </source>
</reference>
<dbReference type="Pfam" id="PF20638">
    <property type="entry name" value="ATG5_UblA"/>
    <property type="match status" value="1"/>
</dbReference>
<dbReference type="FunFam" id="3.10.20.90:FF:000370">
    <property type="entry name" value="Autophagy protein 5"/>
    <property type="match status" value="1"/>
</dbReference>
<keyword evidence="4 15" id="KW-0813">Transport</keyword>
<evidence type="ECO:0000256" key="10">
    <source>
        <dbReference type="ARBA" id="ARBA00022927"/>
    </source>
</evidence>
<dbReference type="Pfam" id="PF02798">
    <property type="entry name" value="GST_N"/>
    <property type="match status" value="1"/>
</dbReference>
<gene>
    <name evidence="19" type="ORF">CDL15_Pgr027743</name>
</gene>
<dbReference type="InterPro" id="IPR036282">
    <property type="entry name" value="Glutathione-S-Trfase_C_sf"/>
</dbReference>
<evidence type="ECO:0000256" key="13">
    <source>
        <dbReference type="ARBA" id="ARBA00047960"/>
    </source>
</evidence>
<dbReference type="EMBL" id="MTKT01001287">
    <property type="protein sequence ID" value="OWM84956.1"/>
    <property type="molecule type" value="Genomic_DNA"/>
</dbReference>
<dbReference type="Gene3D" id="3.10.20.620">
    <property type="match status" value="1"/>
</dbReference>
<evidence type="ECO:0000256" key="8">
    <source>
        <dbReference type="ARBA" id="ARBA00022679"/>
    </source>
</evidence>
<dbReference type="GO" id="GO:0004364">
    <property type="term" value="F:glutathione transferase activity"/>
    <property type="evidence" value="ECO:0007669"/>
    <property type="project" value="UniProtKB-EC"/>
</dbReference>
<dbReference type="PANTHER" id="PTHR13040:SF2">
    <property type="entry name" value="AUTOPHAGY PROTEIN 5"/>
    <property type="match status" value="1"/>
</dbReference>
<comment type="caution">
    <text evidence="19">The sequence shown here is derived from an EMBL/GenBank/DDBJ whole genome shotgun (WGS) entry which is preliminary data.</text>
</comment>
<dbReference type="FunFam" id="3.40.30.10:FF:000044">
    <property type="entry name" value="Glutathione S-transferase GSTU6"/>
    <property type="match status" value="1"/>
</dbReference>
<dbReference type="InterPro" id="IPR040079">
    <property type="entry name" value="Glutathione_S-Trfase"/>
</dbReference>
<dbReference type="InterPro" id="IPR036249">
    <property type="entry name" value="Thioredoxin-like_sf"/>
</dbReference>
<dbReference type="GO" id="GO:0034727">
    <property type="term" value="P:piecemeal microautophagy of the nucleus"/>
    <property type="evidence" value="ECO:0007669"/>
    <property type="project" value="TreeGrafter"/>
</dbReference>
<dbReference type="Pfam" id="PF04106">
    <property type="entry name" value="ATG5_UblB"/>
    <property type="match status" value="1"/>
</dbReference>
<evidence type="ECO:0000256" key="5">
    <source>
        <dbReference type="ARBA" id="ARBA00022490"/>
    </source>
</evidence>
<dbReference type="Gene3D" id="1.20.1050.10">
    <property type="match status" value="1"/>
</dbReference>
<keyword evidence="7" id="KW-0216">Detoxification</keyword>
<dbReference type="InterPro" id="IPR010987">
    <property type="entry name" value="Glutathione-S-Trfase_C-like"/>
</dbReference>
<dbReference type="GO" id="GO:0009407">
    <property type="term" value="P:toxin catabolic process"/>
    <property type="evidence" value="ECO:0007669"/>
    <property type="project" value="UniProtKB-ARBA"/>
</dbReference>
<dbReference type="GO" id="GO:0005776">
    <property type="term" value="C:autophagosome"/>
    <property type="evidence" value="ECO:0007669"/>
    <property type="project" value="TreeGrafter"/>
</dbReference>
<dbReference type="GO" id="GO:0006995">
    <property type="term" value="P:cellular response to nitrogen starvation"/>
    <property type="evidence" value="ECO:0007669"/>
    <property type="project" value="TreeGrafter"/>
</dbReference>
<dbReference type="GO" id="GO:0034274">
    <property type="term" value="C:Atg12-Atg5-Atg16 complex"/>
    <property type="evidence" value="ECO:0007669"/>
    <property type="project" value="TreeGrafter"/>
</dbReference>
<evidence type="ECO:0000256" key="7">
    <source>
        <dbReference type="ARBA" id="ARBA00022575"/>
    </source>
</evidence>
<dbReference type="InterPro" id="IPR045073">
    <property type="entry name" value="Omega/Tau-like"/>
</dbReference>
<proteinExistence type="inferred from homology"/>
<dbReference type="CDD" id="cd03058">
    <property type="entry name" value="GST_N_Tau"/>
    <property type="match status" value="1"/>
</dbReference>
<dbReference type="Gene3D" id="1.10.246.190">
    <property type="entry name" value="Autophagy protein Apg5, helix rich domain"/>
    <property type="match status" value="1"/>
</dbReference>
<dbReference type="CDD" id="cd03185">
    <property type="entry name" value="GST_C_Tau"/>
    <property type="match status" value="1"/>
</dbReference>
<dbReference type="GO" id="GO:0034045">
    <property type="term" value="C:phagophore assembly site membrane"/>
    <property type="evidence" value="ECO:0007669"/>
    <property type="project" value="TreeGrafter"/>
</dbReference>
<dbReference type="InterPro" id="IPR048318">
    <property type="entry name" value="ATG5_UblB"/>
</dbReference>
<accession>A0A218XJR1</accession>
<evidence type="ECO:0000259" key="18">
    <source>
        <dbReference type="PROSITE" id="PS50405"/>
    </source>
</evidence>
<dbReference type="InterPro" id="IPR045074">
    <property type="entry name" value="GST_C_Tau"/>
</dbReference>
<dbReference type="SFLD" id="SFLDS00019">
    <property type="entry name" value="Glutathione_Transferase_(cytos"/>
    <property type="match status" value="1"/>
</dbReference>
<dbReference type="InterPro" id="IPR007239">
    <property type="entry name" value="Atg5"/>
</dbReference>
<dbReference type="GO" id="GO:0044233">
    <property type="term" value="C:mitochondria-associated endoplasmic reticulum membrane contact site"/>
    <property type="evidence" value="ECO:0007669"/>
    <property type="project" value="TreeGrafter"/>
</dbReference>
<dbReference type="SFLD" id="SFLDG00358">
    <property type="entry name" value="Main_(cytGST)"/>
    <property type="match status" value="1"/>
</dbReference>
<evidence type="ECO:0000256" key="15">
    <source>
        <dbReference type="RuleBase" id="RU361202"/>
    </source>
</evidence>
<dbReference type="AlphaFoldDB" id="A0A218XJR1"/>
<evidence type="ECO:0000256" key="2">
    <source>
        <dbReference type="ARBA" id="ARBA00006910"/>
    </source>
</evidence>
<evidence type="ECO:0000256" key="16">
    <source>
        <dbReference type="SAM" id="MobiDB-lite"/>
    </source>
</evidence>
<keyword evidence="9 15" id="KW-0832">Ubl conjugation</keyword>
<protein>
    <recommendedName>
        <fullName evidence="3 15">Autophagy protein 5</fullName>
    </recommendedName>
</protein>
<dbReference type="SUPFAM" id="SSF52833">
    <property type="entry name" value="Thioredoxin-like"/>
    <property type="match status" value="1"/>
</dbReference>
<dbReference type="GO" id="GO:0061908">
    <property type="term" value="C:phagophore"/>
    <property type="evidence" value="ECO:0007669"/>
    <property type="project" value="TreeGrafter"/>
</dbReference>
<dbReference type="Gene3D" id="3.40.30.10">
    <property type="entry name" value="Glutaredoxin"/>
    <property type="match status" value="1"/>
</dbReference>
<comment type="subunit">
    <text evidence="14">Conjugated to ATG12.</text>
</comment>
<dbReference type="Pfam" id="PF00043">
    <property type="entry name" value="GST_C"/>
    <property type="match status" value="1"/>
</dbReference>
<evidence type="ECO:0000256" key="3">
    <source>
        <dbReference type="ARBA" id="ARBA00015616"/>
    </source>
</evidence>
<keyword evidence="6 15" id="KW-1017">Isopeptide bond</keyword>
<evidence type="ECO:0000256" key="11">
    <source>
        <dbReference type="ARBA" id="ARBA00023006"/>
    </source>
</evidence>
<dbReference type="PANTHER" id="PTHR13040">
    <property type="entry name" value="AUTOPHAGY PROTEIN 5"/>
    <property type="match status" value="1"/>
</dbReference>
<evidence type="ECO:0000256" key="9">
    <source>
        <dbReference type="ARBA" id="ARBA00022843"/>
    </source>
</evidence>
<dbReference type="InterPro" id="IPR004046">
    <property type="entry name" value="GST_C"/>
</dbReference>
<evidence type="ECO:0000256" key="1">
    <source>
        <dbReference type="ARBA" id="ARBA00004514"/>
    </source>
</evidence>
<dbReference type="FunFam" id="1.20.1050.10:FF:000018">
    <property type="entry name" value="Glutathione S-transferase U20"/>
    <property type="match status" value="1"/>
</dbReference>
<dbReference type="SUPFAM" id="SSF47616">
    <property type="entry name" value="GST C-terminal domain-like"/>
    <property type="match status" value="1"/>
</dbReference>
<name>A0A218XJR1_PUNGR</name>
<comment type="similarity">
    <text evidence="12">Belongs to the GST superfamily. Tau family.</text>
</comment>
<dbReference type="PROSITE" id="PS50404">
    <property type="entry name" value="GST_NTER"/>
    <property type="match status" value="1"/>
</dbReference>
<dbReference type="InterPro" id="IPR042526">
    <property type="entry name" value="Atg5_HR"/>
</dbReference>
<sequence>MDAQQLVWKGAIPLQIHLHESEVTTLPPPPPLLVLAPRIGYLPLLVPQIRPHFSSALPPGVDTVWFEYKSLPLKWYIPTGVLFDLLCAEPERPWNLTVHFRGYPGNILIPCEGEDCVKWSFINSLKEAAYIINGNCKNVMNMSQPDQLELWRSVSNGDLEAYRQVSSKLKLGMIEDEYSINTNSITLKSQARSAETDVAGQVRTVRIPVRLYVWTINEDFEDLEDAPQIDSWDKISYLNRPFEILKEDNKCFTLSEAIKTLLPELFSPRNPGMEEERSKVVTENESTAPSEDTGVRTEDQGGRASASLDSQSLANLAEIKFVRIQGIEPRLDIPFSWVANNLMFPEYFIHVCVCFGTLLFDYIGDLRLDRTAKEMAKAGKLLLLDCWVSPFCMRVKIALGEKGVDFELQEENLFGGKSELLLTSNPVYQKVPVLLHEGKPLCESTIIVAYLDETWASPPLLPPCSYGRAQARFWADFVDKKVFDTGKGIWGSIGEEKEAATKSFIEILKQLEAEALKENYFGGDTFGFVDIITIAVTSWFPVYEKFGGFKVEDHCPKLSAWIRRCMQRETVAKVIPDPEKVCEFVAMMRKMHGLE</sequence>
<dbReference type="GO" id="GO:0000422">
    <property type="term" value="P:autophagy of mitochondrion"/>
    <property type="evidence" value="ECO:0007669"/>
    <property type="project" value="TreeGrafter"/>
</dbReference>
<feature type="region of interest" description="Disordered" evidence="16">
    <location>
        <begin position="268"/>
        <end position="307"/>
    </location>
</feature>